<keyword evidence="3" id="KW-1185">Reference proteome</keyword>
<feature type="compositionally biased region" description="Basic residues" evidence="1">
    <location>
        <begin position="78"/>
        <end position="92"/>
    </location>
</feature>
<sequence>MLLQRLAGPLAGLLAAQGGAGAPAAAAAATQHAAAAAVGTALALARGPWPPAPAQQCQHQQARAFAAAKGKQQQKGGGKGKKGAPAVKKKQKQRLDVKPFDDKDPLLQRVVALLAPQERPPPPSEAPEAAAEARARAKAYSAAKMREHQAWRADLHGKLQLKRAALRALPQELRAAAEEEDLAPFPLTRHALYETPPESYRDK</sequence>
<name>A0A2V0NXK2_9CHLO</name>
<feature type="region of interest" description="Disordered" evidence="1">
    <location>
        <begin position="115"/>
        <end position="143"/>
    </location>
</feature>
<comment type="caution">
    <text evidence="2">The sequence shown here is derived from an EMBL/GenBank/DDBJ whole genome shotgun (WGS) entry which is preliminary data.</text>
</comment>
<dbReference type="EMBL" id="BDRX01000024">
    <property type="protein sequence ID" value="GBF91402.1"/>
    <property type="molecule type" value="Genomic_DNA"/>
</dbReference>
<dbReference type="InParanoid" id="A0A2V0NXK2"/>
<feature type="region of interest" description="Disordered" evidence="1">
    <location>
        <begin position="46"/>
        <end position="101"/>
    </location>
</feature>
<protein>
    <submittedName>
        <fullName evidence="2">Uncharacterized protein</fullName>
    </submittedName>
</protein>
<feature type="compositionally biased region" description="Low complexity" evidence="1">
    <location>
        <begin position="54"/>
        <end position="74"/>
    </location>
</feature>
<dbReference type="Proteomes" id="UP000247498">
    <property type="component" value="Unassembled WGS sequence"/>
</dbReference>
<feature type="compositionally biased region" description="Low complexity" evidence="1">
    <location>
        <begin position="126"/>
        <end position="143"/>
    </location>
</feature>
<evidence type="ECO:0000256" key="1">
    <source>
        <dbReference type="SAM" id="MobiDB-lite"/>
    </source>
</evidence>
<dbReference type="AlphaFoldDB" id="A0A2V0NXK2"/>
<evidence type="ECO:0000313" key="3">
    <source>
        <dbReference type="Proteomes" id="UP000247498"/>
    </source>
</evidence>
<gene>
    <name evidence="2" type="ORF">Rsub_04142</name>
</gene>
<reference evidence="2 3" key="1">
    <citation type="journal article" date="2018" name="Sci. Rep.">
        <title>Raphidocelis subcapitata (=Pseudokirchneriella subcapitata) provides an insight into genome evolution and environmental adaptations in the Sphaeropleales.</title>
        <authorList>
            <person name="Suzuki S."/>
            <person name="Yamaguchi H."/>
            <person name="Nakajima N."/>
            <person name="Kawachi M."/>
        </authorList>
    </citation>
    <scope>NUCLEOTIDE SEQUENCE [LARGE SCALE GENOMIC DNA]</scope>
    <source>
        <strain evidence="2 3">NIES-35</strain>
    </source>
</reference>
<proteinExistence type="predicted"/>
<feature type="region of interest" description="Disordered" evidence="1">
    <location>
        <begin position="178"/>
        <end position="203"/>
    </location>
</feature>
<evidence type="ECO:0000313" key="2">
    <source>
        <dbReference type="EMBL" id="GBF91402.1"/>
    </source>
</evidence>
<dbReference type="STRING" id="307507.A0A2V0NXK2"/>
<accession>A0A2V0NXK2</accession>
<organism evidence="2 3">
    <name type="scientific">Raphidocelis subcapitata</name>
    <dbReference type="NCBI Taxonomy" id="307507"/>
    <lineage>
        <taxon>Eukaryota</taxon>
        <taxon>Viridiplantae</taxon>
        <taxon>Chlorophyta</taxon>
        <taxon>core chlorophytes</taxon>
        <taxon>Chlorophyceae</taxon>
        <taxon>CS clade</taxon>
        <taxon>Sphaeropleales</taxon>
        <taxon>Selenastraceae</taxon>
        <taxon>Raphidocelis</taxon>
    </lineage>
</organism>